<keyword evidence="2" id="KW-1185">Reference proteome</keyword>
<gene>
    <name evidence="1" type="ORF">SAMN05660324_4351</name>
</gene>
<sequence>MPPLWVSCRAASGGPGGVAPCAGTDGGAVARAVRTAVVAVAVLATTAGCGLGAALGQAPATTSAAADPGTVAAATSPAPPTAARGPVQVAALPLGGRAGSDQLTVTVGPVQTGLVPPMPNWPESCRVDYAALQYVPVTLGYGRDELAGHLTVSTTAATPADVGPIGVFFDGAAQPYCQDDPPFQPVDTFWSHQSDNRVTAYVVLQDAVTPATPQGRADVFGTLDIRIDHLRVHSGGDVPYTPGTPTVGALCPDDADAVCVPLP</sequence>
<organism evidence="1 2">
    <name type="scientific">Klenkia brasiliensis</name>
    <dbReference type="NCBI Taxonomy" id="333142"/>
    <lineage>
        <taxon>Bacteria</taxon>
        <taxon>Bacillati</taxon>
        <taxon>Actinomycetota</taxon>
        <taxon>Actinomycetes</taxon>
        <taxon>Geodermatophilales</taxon>
        <taxon>Geodermatophilaceae</taxon>
        <taxon>Klenkia</taxon>
    </lineage>
</organism>
<dbReference type="Proteomes" id="UP000198863">
    <property type="component" value="Unassembled WGS sequence"/>
</dbReference>
<accession>A0A1G7ZSU4</accession>
<dbReference type="AlphaFoldDB" id="A0A1G7ZSU4"/>
<protein>
    <submittedName>
        <fullName evidence="1">Uncharacterized protein</fullName>
    </submittedName>
</protein>
<evidence type="ECO:0000313" key="2">
    <source>
        <dbReference type="Proteomes" id="UP000198863"/>
    </source>
</evidence>
<evidence type="ECO:0000313" key="1">
    <source>
        <dbReference type="EMBL" id="SDH11762.1"/>
    </source>
</evidence>
<dbReference type="EMBL" id="FNCF01000009">
    <property type="protein sequence ID" value="SDH11762.1"/>
    <property type="molecule type" value="Genomic_DNA"/>
</dbReference>
<reference evidence="2" key="1">
    <citation type="submission" date="2016-10" db="EMBL/GenBank/DDBJ databases">
        <authorList>
            <person name="Varghese N."/>
            <person name="Submissions S."/>
        </authorList>
    </citation>
    <scope>NUCLEOTIDE SEQUENCE [LARGE SCALE GENOMIC DNA]</scope>
    <source>
        <strain evidence="2">DSM 44526</strain>
    </source>
</reference>
<proteinExistence type="predicted"/>
<name>A0A1G7ZSU4_9ACTN</name>